<evidence type="ECO:0000256" key="7">
    <source>
        <dbReference type="ARBA" id="ARBA00022829"/>
    </source>
</evidence>
<comment type="subcellular location">
    <subcellularLocation>
        <location evidence="1">Cell membrane</location>
        <topology evidence="1">Multi-pass membrane protein</topology>
    </subcellularLocation>
</comment>
<evidence type="ECO:0000256" key="1">
    <source>
        <dbReference type="ARBA" id="ARBA00004651"/>
    </source>
</evidence>
<feature type="binding site" evidence="15">
    <location>
        <begin position="482"/>
        <end position="489"/>
    </location>
    <ligand>
        <name>ATP</name>
        <dbReference type="ChEBI" id="CHEBI:30616"/>
    </ligand>
</feature>
<keyword evidence="5 17" id="KW-0812">Transmembrane</keyword>
<dbReference type="InterPro" id="IPR036388">
    <property type="entry name" value="WH-like_DNA-bd_sf"/>
</dbReference>
<dbReference type="InterPro" id="IPR025199">
    <property type="entry name" value="FtsK_4TM"/>
</dbReference>
<keyword evidence="10" id="KW-0238">DNA-binding</keyword>
<evidence type="ECO:0000256" key="5">
    <source>
        <dbReference type="ARBA" id="ARBA00022692"/>
    </source>
</evidence>
<keyword evidence="12" id="KW-0131">Cell cycle</keyword>
<evidence type="ECO:0000256" key="13">
    <source>
        <dbReference type="ARBA" id="ARBA00024986"/>
    </source>
</evidence>
<evidence type="ECO:0000256" key="11">
    <source>
        <dbReference type="ARBA" id="ARBA00023136"/>
    </source>
</evidence>
<keyword evidence="6 15" id="KW-0547">Nucleotide-binding</keyword>
<keyword evidence="7" id="KW-0159">Chromosome partition</keyword>
<comment type="similarity">
    <text evidence="2">Belongs to the FtsK/SpoIIIE/SftA family.</text>
</comment>
<comment type="subunit">
    <text evidence="14">Homohexamer. Forms a ring that surrounds DNA.</text>
</comment>
<comment type="function">
    <text evidence="13">Essential cell division protein that coordinates cell division and chromosome segregation. The N-terminus is involved in assembly of the cell-division machinery. The C-terminus functions as a DNA motor that moves dsDNA in an ATP-dependent manner towards the dif recombination site, which is located within the replication terminus region. Required for activation of the Xer recombinase, allowing activation of chromosome unlinking by recombination.</text>
</comment>
<keyword evidence="4" id="KW-0132">Cell division</keyword>
<dbReference type="PROSITE" id="PS50901">
    <property type="entry name" value="FTSK"/>
    <property type="match status" value="1"/>
</dbReference>
<feature type="region of interest" description="Disordered" evidence="16">
    <location>
        <begin position="200"/>
        <end position="219"/>
    </location>
</feature>
<keyword evidence="3" id="KW-1003">Cell membrane</keyword>
<dbReference type="Gene3D" id="1.10.10.10">
    <property type="entry name" value="Winged helix-like DNA-binding domain superfamily/Winged helix DNA-binding domain"/>
    <property type="match status" value="1"/>
</dbReference>
<keyword evidence="9 17" id="KW-1133">Transmembrane helix</keyword>
<dbReference type="EMBL" id="SLXT01000009">
    <property type="protein sequence ID" value="TCP64555.1"/>
    <property type="molecule type" value="Genomic_DNA"/>
</dbReference>
<dbReference type="Gene3D" id="3.40.50.300">
    <property type="entry name" value="P-loop containing nucleotide triphosphate hydrolases"/>
    <property type="match status" value="1"/>
</dbReference>
<dbReference type="GO" id="GO:0005886">
    <property type="term" value="C:plasma membrane"/>
    <property type="evidence" value="ECO:0007669"/>
    <property type="project" value="UniProtKB-SubCell"/>
</dbReference>
<dbReference type="AlphaFoldDB" id="A0A4R2RZN0"/>
<evidence type="ECO:0000256" key="3">
    <source>
        <dbReference type="ARBA" id="ARBA00022475"/>
    </source>
</evidence>
<gene>
    <name evidence="19" type="ORF">EDD73_10997</name>
</gene>
<dbReference type="InterPro" id="IPR018541">
    <property type="entry name" value="Ftsk_gamma"/>
</dbReference>
<reference evidence="19 20" key="1">
    <citation type="submission" date="2019-03" db="EMBL/GenBank/DDBJ databases">
        <title>Genomic Encyclopedia of Type Strains, Phase IV (KMG-IV): sequencing the most valuable type-strain genomes for metagenomic binning, comparative biology and taxonomic classification.</title>
        <authorList>
            <person name="Goeker M."/>
        </authorList>
    </citation>
    <scope>NUCLEOTIDE SEQUENCE [LARGE SCALE GENOMIC DNA]</scope>
    <source>
        <strain evidence="19 20">DSM 11170</strain>
    </source>
</reference>
<dbReference type="Proteomes" id="UP000294813">
    <property type="component" value="Unassembled WGS sequence"/>
</dbReference>
<dbReference type="InterPro" id="IPR002543">
    <property type="entry name" value="FtsK_dom"/>
</dbReference>
<name>A0A4R2RZN0_9FIRM</name>
<dbReference type="InterPro" id="IPR041027">
    <property type="entry name" value="FtsK_alpha"/>
</dbReference>
<evidence type="ECO:0000313" key="20">
    <source>
        <dbReference type="Proteomes" id="UP000294813"/>
    </source>
</evidence>
<dbReference type="InterPro" id="IPR027417">
    <property type="entry name" value="P-loop_NTPase"/>
</dbReference>
<evidence type="ECO:0000256" key="14">
    <source>
        <dbReference type="ARBA" id="ARBA00025923"/>
    </source>
</evidence>
<evidence type="ECO:0000256" key="9">
    <source>
        <dbReference type="ARBA" id="ARBA00022989"/>
    </source>
</evidence>
<evidence type="ECO:0000256" key="4">
    <source>
        <dbReference type="ARBA" id="ARBA00022618"/>
    </source>
</evidence>
<proteinExistence type="inferred from homology"/>
<evidence type="ECO:0000256" key="8">
    <source>
        <dbReference type="ARBA" id="ARBA00022840"/>
    </source>
</evidence>
<feature type="transmembrane region" description="Helical" evidence="17">
    <location>
        <begin position="94"/>
        <end position="112"/>
    </location>
</feature>
<dbReference type="InterPro" id="IPR036390">
    <property type="entry name" value="WH_DNA-bd_sf"/>
</dbReference>
<sequence length="808" mass="88229">MANMFNQLKKDLKYELIGLVFLVLALFSMISLLTFNTETMATASAGAGALGELVYRILSTMAGQGKFLLPVFLLYLGLKIMIEKAKLVITRQALGFLSAYLILLVFLQLILVSNDSDWEAGWDGQGGGLLGASIAILLKTVFGTIGTYIVLGAIVLAGILFVFELSLVDLVRKAVRFLHRHGGVSREKLREFLYTTVQEEEPLPQNSKEKRSRRTKFKESEALPTMPVQEEPIDTVADENDLPFIFIEHTDNDVPQWLQGQDEPEPIPVQEREQRYAQPVSTVAGAWKDDTLVQSLGAVAPVASPTPAPSLTSAAAVSRLASSVTDESYELPPLSLLHRVMRTKSPRLSQDITENVHILEETLESFGVKVKVAQVSRGPAITRYEVQPAPGVKVSRITGLADDIALSLAAGAVRIEAPVPGKSVVGIEVPNKEIMAVTFREVLEGPEFQQAASKLTIALGKDIAGTPIVAELAKMPHLLIAGATGAGKSVCMNSLICSILFKAKPSEVKFLMVDPKMVELTQYNGIPHLIAPVVTDAKKASTALKWIVSEMENRYELFASTGVKDITRYNQMKQRENPDLMQPAMPYVVVLIDELADLMMVAAADVEDAICRLAQMARAAGIHLVVATQRPSVDVITGLIKANIPSRIAFAVSSQTDSRTILDQAGAEKLLGRGDMLFSPVGTNKPMRVQGCYVSDQEVEDLVDYLKNQGIPEYQEGILKEQERVETAESADDPLFVDAVRVLLDSGQASISMLQRRLRVGYARAARLVDIMEQRGIVGGYEGSKPRELLITAAQFEARYGKTQSQDE</sequence>
<feature type="transmembrane region" description="Helical" evidence="17">
    <location>
        <begin position="132"/>
        <end position="163"/>
    </location>
</feature>
<dbReference type="Pfam" id="PF09397">
    <property type="entry name" value="FtsK_gamma"/>
    <property type="match status" value="1"/>
</dbReference>
<evidence type="ECO:0000256" key="17">
    <source>
        <dbReference type="SAM" id="Phobius"/>
    </source>
</evidence>
<comment type="caution">
    <text evidence="19">The sequence shown here is derived from an EMBL/GenBank/DDBJ whole genome shotgun (WGS) entry which is preliminary data.</text>
</comment>
<dbReference type="SMART" id="SM00382">
    <property type="entry name" value="AAA"/>
    <property type="match status" value="1"/>
</dbReference>
<dbReference type="GO" id="GO:0003677">
    <property type="term" value="F:DNA binding"/>
    <property type="evidence" value="ECO:0007669"/>
    <property type="project" value="UniProtKB-KW"/>
</dbReference>
<feature type="transmembrane region" description="Helical" evidence="17">
    <location>
        <begin position="61"/>
        <end position="82"/>
    </location>
</feature>
<dbReference type="InterPro" id="IPR050206">
    <property type="entry name" value="FtsK/SpoIIIE/SftA"/>
</dbReference>
<dbReference type="RefSeq" id="WP_243116822.1">
    <property type="nucleotide sequence ID" value="NZ_JAOQNU010000009.1"/>
</dbReference>
<dbReference type="GO" id="GO:0007059">
    <property type="term" value="P:chromosome segregation"/>
    <property type="evidence" value="ECO:0007669"/>
    <property type="project" value="UniProtKB-KW"/>
</dbReference>
<dbReference type="Pfam" id="PF13491">
    <property type="entry name" value="FtsK_4TM"/>
    <property type="match status" value="1"/>
</dbReference>
<evidence type="ECO:0000313" key="19">
    <source>
        <dbReference type="EMBL" id="TCP64555.1"/>
    </source>
</evidence>
<protein>
    <submittedName>
        <fullName evidence="19">DNA translocase FtsK</fullName>
    </submittedName>
</protein>
<dbReference type="PANTHER" id="PTHR22683:SF41">
    <property type="entry name" value="DNA TRANSLOCASE FTSK"/>
    <property type="match status" value="1"/>
</dbReference>
<evidence type="ECO:0000256" key="2">
    <source>
        <dbReference type="ARBA" id="ARBA00006474"/>
    </source>
</evidence>
<dbReference type="PANTHER" id="PTHR22683">
    <property type="entry name" value="SPORULATION PROTEIN RELATED"/>
    <property type="match status" value="1"/>
</dbReference>
<dbReference type="Pfam" id="PF17854">
    <property type="entry name" value="FtsK_alpha"/>
    <property type="match status" value="1"/>
</dbReference>
<dbReference type="SMART" id="SM00843">
    <property type="entry name" value="Ftsk_gamma"/>
    <property type="match status" value="1"/>
</dbReference>
<keyword evidence="20" id="KW-1185">Reference proteome</keyword>
<evidence type="ECO:0000256" key="12">
    <source>
        <dbReference type="ARBA" id="ARBA00023306"/>
    </source>
</evidence>
<evidence type="ECO:0000256" key="16">
    <source>
        <dbReference type="SAM" id="MobiDB-lite"/>
    </source>
</evidence>
<evidence type="ECO:0000259" key="18">
    <source>
        <dbReference type="PROSITE" id="PS50901"/>
    </source>
</evidence>
<evidence type="ECO:0000256" key="6">
    <source>
        <dbReference type="ARBA" id="ARBA00022741"/>
    </source>
</evidence>
<dbReference type="SUPFAM" id="SSF46785">
    <property type="entry name" value="Winged helix' DNA-binding domain"/>
    <property type="match status" value="1"/>
</dbReference>
<dbReference type="Pfam" id="PF01580">
    <property type="entry name" value="FtsK_SpoIIIE"/>
    <property type="match status" value="1"/>
</dbReference>
<organism evidence="19 20">
    <name type="scientific">Heliophilum fasciatum</name>
    <dbReference type="NCBI Taxonomy" id="35700"/>
    <lineage>
        <taxon>Bacteria</taxon>
        <taxon>Bacillati</taxon>
        <taxon>Bacillota</taxon>
        <taxon>Clostridia</taxon>
        <taxon>Eubacteriales</taxon>
        <taxon>Heliobacteriaceae</taxon>
        <taxon>Heliophilum</taxon>
    </lineage>
</organism>
<dbReference type="InterPro" id="IPR003593">
    <property type="entry name" value="AAA+_ATPase"/>
</dbReference>
<keyword evidence="8 15" id="KW-0067">ATP-binding</keyword>
<dbReference type="Gene3D" id="3.30.980.40">
    <property type="match status" value="1"/>
</dbReference>
<dbReference type="GO" id="GO:0005524">
    <property type="term" value="F:ATP binding"/>
    <property type="evidence" value="ECO:0007669"/>
    <property type="project" value="UniProtKB-UniRule"/>
</dbReference>
<keyword evidence="11 17" id="KW-0472">Membrane</keyword>
<evidence type="ECO:0000256" key="10">
    <source>
        <dbReference type="ARBA" id="ARBA00023125"/>
    </source>
</evidence>
<accession>A0A4R2RZN0</accession>
<evidence type="ECO:0000256" key="15">
    <source>
        <dbReference type="PROSITE-ProRule" id="PRU00289"/>
    </source>
</evidence>
<dbReference type="SUPFAM" id="SSF52540">
    <property type="entry name" value="P-loop containing nucleoside triphosphate hydrolases"/>
    <property type="match status" value="1"/>
</dbReference>
<feature type="domain" description="FtsK" evidence="18">
    <location>
        <begin position="465"/>
        <end position="659"/>
    </location>
</feature>
<dbReference type="GO" id="GO:0051301">
    <property type="term" value="P:cell division"/>
    <property type="evidence" value="ECO:0007669"/>
    <property type="project" value="UniProtKB-KW"/>
</dbReference>